<feature type="compositionally biased region" description="Basic and acidic residues" evidence="3">
    <location>
        <begin position="91"/>
        <end position="103"/>
    </location>
</feature>
<protein>
    <recommendedName>
        <fullName evidence="2">SWR1-complex protein 5</fullName>
    </recommendedName>
</protein>
<reference evidence="5 6" key="1">
    <citation type="submission" date="2021-08" db="EMBL/GenBank/DDBJ databases">
        <title>Draft Genome Sequence of Phanerochaete sordida strain YK-624.</title>
        <authorList>
            <person name="Mori T."/>
            <person name="Dohra H."/>
            <person name="Suzuki T."/>
            <person name="Kawagishi H."/>
            <person name="Hirai H."/>
        </authorList>
    </citation>
    <scope>NUCLEOTIDE SEQUENCE [LARGE SCALE GENOMIC DNA]</scope>
    <source>
        <strain evidence="5 6">YK-624</strain>
    </source>
</reference>
<dbReference type="OrthoDB" id="445677at2759"/>
<comment type="caution">
    <text evidence="5">The sequence shown here is derived from an EMBL/GenBank/DDBJ whole genome shotgun (WGS) entry which is preliminary data.</text>
</comment>
<feature type="region of interest" description="Disordered" evidence="3">
    <location>
        <begin position="1"/>
        <end position="182"/>
    </location>
</feature>
<dbReference type="InterPro" id="IPR011421">
    <property type="entry name" value="BCNT-C"/>
</dbReference>
<dbReference type="PROSITE" id="PS51279">
    <property type="entry name" value="BCNT_C"/>
    <property type="match status" value="1"/>
</dbReference>
<evidence type="ECO:0000259" key="4">
    <source>
        <dbReference type="PROSITE" id="PS51279"/>
    </source>
</evidence>
<gene>
    <name evidence="5" type="ORF">PsYK624_099240</name>
</gene>
<feature type="compositionally biased region" description="Basic and acidic residues" evidence="3">
    <location>
        <begin position="1"/>
        <end position="10"/>
    </location>
</feature>
<dbReference type="PANTHER" id="PTHR48407:SF1">
    <property type="entry name" value="CRANIOFACIAL DEVELOPMENT PROTEIN 1"/>
    <property type="match status" value="1"/>
</dbReference>
<accession>A0A9P3LGG9</accession>
<dbReference type="AlphaFoldDB" id="A0A9P3LGG9"/>
<feature type="compositionally biased region" description="Basic residues" evidence="3">
    <location>
        <begin position="157"/>
        <end position="167"/>
    </location>
</feature>
<evidence type="ECO:0000256" key="3">
    <source>
        <dbReference type="SAM" id="MobiDB-lite"/>
    </source>
</evidence>
<proteinExistence type="inferred from homology"/>
<dbReference type="GO" id="GO:0000812">
    <property type="term" value="C:Swr1 complex"/>
    <property type="evidence" value="ECO:0007669"/>
    <property type="project" value="TreeGrafter"/>
</dbReference>
<evidence type="ECO:0000256" key="1">
    <source>
        <dbReference type="ARBA" id="ARBA00010465"/>
    </source>
</evidence>
<feature type="compositionally biased region" description="Basic and acidic residues" evidence="3">
    <location>
        <begin position="49"/>
        <end position="59"/>
    </location>
</feature>
<feature type="compositionally biased region" description="Low complexity" evidence="3">
    <location>
        <begin position="130"/>
        <end position="150"/>
    </location>
</feature>
<evidence type="ECO:0000313" key="5">
    <source>
        <dbReference type="EMBL" id="GJE93763.1"/>
    </source>
</evidence>
<keyword evidence="6" id="KW-1185">Reference proteome</keyword>
<organism evidence="5 6">
    <name type="scientific">Phanerochaete sordida</name>
    <dbReference type="NCBI Taxonomy" id="48140"/>
    <lineage>
        <taxon>Eukaryota</taxon>
        <taxon>Fungi</taxon>
        <taxon>Dikarya</taxon>
        <taxon>Basidiomycota</taxon>
        <taxon>Agaricomycotina</taxon>
        <taxon>Agaricomycetes</taxon>
        <taxon>Polyporales</taxon>
        <taxon>Phanerochaetaceae</taxon>
        <taxon>Phanerochaete</taxon>
    </lineage>
</organism>
<dbReference type="Proteomes" id="UP000703269">
    <property type="component" value="Unassembled WGS sequence"/>
</dbReference>
<dbReference type="PANTHER" id="PTHR48407">
    <property type="entry name" value="CRANIOFACIAL DEVELOPMENT PROTEIN 1"/>
    <property type="match status" value="1"/>
</dbReference>
<feature type="domain" description="BCNT-C" evidence="4">
    <location>
        <begin position="163"/>
        <end position="246"/>
    </location>
</feature>
<dbReference type="InterPro" id="IPR027124">
    <property type="entry name" value="Swc5/CFDP1/2"/>
</dbReference>
<comment type="similarity">
    <text evidence="1">Belongs to the SWC5 family.</text>
</comment>
<evidence type="ECO:0000256" key="2">
    <source>
        <dbReference type="ARBA" id="ARBA00019138"/>
    </source>
</evidence>
<name>A0A9P3LGG9_9APHY</name>
<evidence type="ECO:0000313" key="6">
    <source>
        <dbReference type="Proteomes" id="UP000703269"/>
    </source>
</evidence>
<dbReference type="EMBL" id="BPQB01000034">
    <property type="protein sequence ID" value="GJE93763.1"/>
    <property type="molecule type" value="Genomic_DNA"/>
</dbReference>
<dbReference type="Pfam" id="PF07572">
    <property type="entry name" value="BCNT"/>
    <property type="match status" value="1"/>
</dbReference>
<sequence length="249" mass="27105">MQPPQKRELESDSDDDPDYVPPADEPKPGRQRALTDPQDAPASITEEDEAKKKSDRETLWADFKASLSTPASAPLEPQPTQTVKIAKRYRFAGEDVTEVKEVPADSAEAKQWPRWQPSGAGPHQDPPPALASDPADAVGAPSSSADAGPSTAPPPKPAKRPGPRKPKTLLAPLPGAQKARRLTTLDKSAMDWRSHVEGAPPEAGLRDELDAHRRGGGYLEKVEFLQRVEQRKEEALEASRSTKRRKTIA</sequence>